<dbReference type="Pfam" id="PF00406">
    <property type="entry name" value="ADK"/>
    <property type="match status" value="1"/>
</dbReference>
<comment type="cofactor">
    <cofactor evidence="9">
        <name>Mg(2+)</name>
        <dbReference type="ChEBI" id="CHEBI:18420"/>
    </cofactor>
    <text evidence="9">Binds 1 Mg(2+) ion per monomer.</text>
</comment>
<evidence type="ECO:0000256" key="9">
    <source>
        <dbReference type="HAMAP-Rule" id="MF_03172"/>
    </source>
</evidence>
<dbReference type="InterPro" id="IPR027417">
    <property type="entry name" value="P-loop_NTPase"/>
</dbReference>
<feature type="binding site" evidence="9">
    <location>
        <begin position="610"/>
        <end position="612"/>
    </location>
    <ligand>
        <name>a ribonucleoside 5'-phosphate</name>
        <dbReference type="ChEBI" id="CHEBI:58043"/>
    </ligand>
</feature>
<reference evidence="11" key="1">
    <citation type="journal article" date="2012" name="Mol. Plant Microbe Interact.">
        <title>A highly conserved effector in Fusarium oxysporum is required for full virulence on Arabidopsis.</title>
        <authorList>
            <person name="Thatcher L.F."/>
            <person name="Gardiner D.M."/>
            <person name="Kazan K."/>
            <person name="Manners J."/>
        </authorList>
    </citation>
    <scope>NUCLEOTIDE SEQUENCE [LARGE SCALE GENOMIC DNA]</scope>
    <source>
        <strain evidence="11">Fo5176</strain>
    </source>
</reference>
<evidence type="ECO:0000256" key="10">
    <source>
        <dbReference type="SAM" id="MobiDB-lite"/>
    </source>
</evidence>
<dbReference type="HAMAP" id="MF_00235">
    <property type="entry name" value="Adenylate_kinase_Adk"/>
    <property type="match status" value="1"/>
</dbReference>
<dbReference type="InterPro" id="IPR000850">
    <property type="entry name" value="Adenylat/UMP-CMP_kin"/>
</dbReference>
<sequence length="747" mass="83448">MEFTTPERRERPSRAAASKSFKDPESDSDEPIVPRFRSVSSTGSRVIQVKDETAHSSTDPAIKTSPLATINQSTVLKKRSSSDEEADSPNKKVRKIVLKTNKSATASNNAATPQPAPPALSHIKDSPSGNLSEIQSLHEGLSFLQERISATLHTTRFAVELDAAKKKITSLERQVLEASSPDDSTSKLKQCEKKLAMSLDRNGRLLDDNVELTRRFKETRAYADELRVEMAAMLAEKDPNFNDAFKVTDDEVERIWGNIRYQIFAFVAQVLTVKPYRKAAPREAEHSVVEALKKEQKKDIHLADFYFEQYIWKCLVRYIFQGEAAIFGGPAGRVFQLFCLDISKIDCESMPELSRVKAHTANLLNEQFDQDNNREVEGIVQKLKNDLAIFMGSDEEDKAEEKLGNIVSKAVKLNSYFLKSRAFFVTDWDTDDESDNFDDLIVRYKSGKQGGEPVVGVQISPRLSKIGNADGEFFKSTNAMAYIREYHVIAGWDEVVARLLMKMSSMTGDHHLQLIKIVSMSSLYLIMPAIEQDAPATIAPQKSTPTFDPKDVTVIFVLGGPGAGKGTQCSKLVSDHGFCHLSAGDLLRAEQERPGSQYGDLIKDYIRNGLIVPMEVTIALLENAMAADLKAKASQKGRFLIDGFPRKMDQAVKFEETVCPAKLVLFFDCPEDVMESRLLERGKTSGRDDDNAESIRKRFRTFIETSMPVVNRFEEVGKVLKLDATPPPDEVYANTEKALAERLGPDF</sequence>
<feature type="binding site" evidence="9">
    <location>
        <position position="650"/>
    </location>
    <ligand>
        <name>a ribonucleoside 5'-phosphate</name>
        <dbReference type="ChEBI" id="CHEBI:58043"/>
    </ligand>
</feature>
<comment type="function">
    <text evidence="9">Catalyzes the phosphorylation of pyrimidine nucleoside monophosphates at the expense of ATP. Plays an important role in de novo pyrimidine nucleotide biosynthesis. Has preference for UMP and dUMP as phosphate acceptors, but can also use CMP, dCMP and AMP.</text>
</comment>
<feature type="compositionally biased region" description="Basic and acidic residues" evidence="10">
    <location>
        <begin position="1"/>
        <end position="13"/>
    </location>
</feature>
<feature type="compositionally biased region" description="Low complexity" evidence="10">
    <location>
        <begin position="103"/>
        <end position="113"/>
    </location>
</feature>
<comment type="subcellular location">
    <subcellularLocation>
        <location evidence="9">Cytoplasm</location>
    </subcellularLocation>
    <subcellularLocation>
        <location evidence="9">Nucleus</location>
    </subcellularLocation>
    <text evidence="9">Predominantly cytoplasmic.</text>
</comment>
<feature type="binding site" evidence="9">
    <location>
        <position position="726"/>
    </location>
    <ligand>
        <name>ATP</name>
        <dbReference type="ChEBI" id="CHEBI:30616"/>
    </ligand>
</feature>
<evidence type="ECO:0000256" key="3">
    <source>
        <dbReference type="ARBA" id="ARBA00022741"/>
    </source>
</evidence>
<evidence type="ECO:0000256" key="2">
    <source>
        <dbReference type="ARBA" id="ARBA00022679"/>
    </source>
</evidence>
<dbReference type="CDD" id="cd01428">
    <property type="entry name" value="ADK"/>
    <property type="match status" value="1"/>
</dbReference>
<dbReference type="AlphaFoldDB" id="F9GFE4"/>
<feature type="binding site" evidence="9">
    <location>
        <position position="698"/>
    </location>
    <ligand>
        <name>a ribonucleoside 5'-phosphate</name>
        <dbReference type="ChEBI" id="CHEBI:58043"/>
    </ligand>
</feature>
<name>F9GFE4_FUSOF</name>
<feature type="binding site" evidence="9">
    <location>
        <position position="588"/>
    </location>
    <ligand>
        <name>a ribonucleoside 5'-phosphate</name>
        <dbReference type="ChEBI" id="CHEBI:58043"/>
    </ligand>
</feature>
<keyword evidence="2 9" id="KW-0808">Transferase</keyword>
<keyword evidence="7 9" id="KW-0539">Nucleus</keyword>
<feature type="region of interest" description="Disordered" evidence="10">
    <location>
        <begin position="1"/>
        <end position="128"/>
    </location>
</feature>
<dbReference type="GO" id="GO:0005634">
    <property type="term" value="C:nucleus"/>
    <property type="evidence" value="ECO:0007669"/>
    <property type="project" value="UniProtKB-SubCell"/>
</dbReference>
<evidence type="ECO:0000256" key="4">
    <source>
        <dbReference type="ARBA" id="ARBA00022777"/>
    </source>
</evidence>
<dbReference type="OrthoDB" id="442176at2759"/>
<dbReference type="InterPro" id="IPR033690">
    <property type="entry name" value="Adenylat_kinase_CS"/>
</dbReference>
<comment type="domain">
    <text evidence="9">Consists of three domains, a large central CORE domain and two small peripheral domains, NMPbind and LID, which undergo movements during catalysis. The LID domain closes over the site of phosphoryl transfer upon ATP binding. Assembling and dissambling the active center during each catalytic cycle provides an effective means to prevent ATP hydrolysis.</text>
</comment>
<comment type="catalytic activity">
    <reaction evidence="8 9">
        <text>UMP + ATP = UDP + ADP</text>
        <dbReference type="Rhea" id="RHEA:24400"/>
        <dbReference type="ChEBI" id="CHEBI:30616"/>
        <dbReference type="ChEBI" id="CHEBI:57865"/>
        <dbReference type="ChEBI" id="CHEBI:58223"/>
        <dbReference type="ChEBI" id="CHEBI:456216"/>
        <dbReference type="EC" id="2.7.4.14"/>
    </reaction>
</comment>
<protein>
    <recommendedName>
        <fullName evidence="9">Uridylate kinase</fullName>
        <shortName evidence="9">UK</shortName>
        <ecNumber evidence="9">2.7.4.14</ecNumber>
    </recommendedName>
    <alternativeName>
        <fullName evidence="9">ATP:UMP phosphotransferase</fullName>
    </alternativeName>
    <alternativeName>
        <fullName evidence="9">Deoxycytidylate kinase</fullName>
        <shortName evidence="9">CK</shortName>
        <shortName evidence="9">dCMP kinase</shortName>
    </alternativeName>
    <alternativeName>
        <fullName evidence="9">Uridine monophosphate kinase</fullName>
        <shortName evidence="9">UMP kinase</shortName>
        <shortName evidence="9">UMPK</shortName>
    </alternativeName>
</protein>
<dbReference type="GO" id="GO:0005524">
    <property type="term" value="F:ATP binding"/>
    <property type="evidence" value="ECO:0007669"/>
    <property type="project" value="UniProtKB-KW"/>
</dbReference>
<feature type="binding site" evidence="9">
    <location>
        <begin position="562"/>
        <end position="567"/>
    </location>
    <ligand>
        <name>ATP</name>
        <dbReference type="ChEBI" id="CHEBI:30616"/>
    </ligand>
</feature>
<accession>F9GFE4</accession>
<feature type="region of interest" description="LID" evidence="9">
    <location>
        <begin position="680"/>
        <end position="690"/>
    </location>
</feature>
<dbReference type="GO" id="GO:0006221">
    <property type="term" value="P:pyrimidine nucleotide biosynthetic process"/>
    <property type="evidence" value="ECO:0007669"/>
    <property type="project" value="UniProtKB-UniRule"/>
</dbReference>
<dbReference type="GO" id="GO:0033862">
    <property type="term" value="F:UMP kinase activity"/>
    <property type="evidence" value="ECO:0007669"/>
    <property type="project" value="RHEA"/>
</dbReference>
<dbReference type="Gene3D" id="3.40.50.300">
    <property type="entry name" value="P-loop containing nucleotide triphosphate hydrolases"/>
    <property type="match status" value="1"/>
</dbReference>
<keyword evidence="3 9" id="KW-0547">Nucleotide-binding</keyword>
<dbReference type="STRING" id="660025.F9GFE4"/>
<evidence type="ECO:0000256" key="6">
    <source>
        <dbReference type="ARBA" id="ARBA00022975"/>
    </source>
</evidence>
<dbReference type="PRINTS" id="PR00094">
    <property type="entry name" value="ADENYLTKNASE"/>
</dbReference>
<dbReference type="FunFam" id="3.40.50.300:FF:000315">
    <property type="entry name" value="Adenylate kinase 1"/>
    <property type="match status" value="1"/>
</dbReference>
<dbReference type="SUPFAM" id="SSF52540">
    <property type="entry name" value="P-loop containing nucleoside triphosphate hydrolases"/>
    <property type="match status" value="1"/>
</dbReference>
<evidence type="ECO:0000256" key="1">
    <source>
        <dbReference type="ARBA" id="ARBA00022490"/>
    </source>
</evidence>
<organism evidence="11">
    <name type="scientific">Fusarium oxysporum (strain Fo5176)</name>
    <name type="common">Fusarium vascular wilt</name>
    <dbReference type="NCBI Taxonomy" id="660025"/>
    <lineage>
        <taxon>Eukaryota</taxon>
        <taxon>Fungi</taxon>
        <taxon>Dikarya</taxon>
        <taxon>Ascomycota</taxon>
        <taxon>Pezizomycotina</taxon>
        <taxon>Sordariomycetes</taxon>
        <taxon>Hypocreomycetidae</taxon>
        <taxon>Hypocreales</taxon>
        <taxon>Nectriaceae</taxon>
        <taxon>Fusarium</taxon>
        <taxon>Fusarium oxysporum species complex</taxon>
    </lineage>
</organism>
<dbReference type="GO" id="GO:0006207">
    <property type="term" value="P:'de novo' pyrimidine nucleobase biosynthetic process"/>
    <property type="evidence" value="ECO:0007669"/>
    <property type="project" value="InterPro"/>
</dbReference>
<dbReference type="PROSITE" id="PS00113">
    <property type="entry name" value="ADENYLATE_KINASE"/>
    <property type="match status" value="1"/>
</dbReference>
<dbReference type="GO" id="GO:0005737">
    <property type="term" value="C:cytoplasm"/>
    <property type="evidence" value="ECO:0007669"/>
    <property type="project" value="UniProtKB-SubCell"/>
</dbReference>
<keyword evidence="1 9" id="KW-0963">Cytoplasm</keyword>
<keyword evidence="5 9" id="KW-0067">ATP-binding</keyword>
<comment type="subunit">
    <text evidence="9">Monomer.</text>
</comment>
<evidence type="ECO:0000256" key="7">
    <source>
        <dbReference type="ARBA" id="ARBA00023242"/>
    </source>
</evidence>
<evidence type="ECO:0000256" key="8">
    <source>
        <dbReference type="ARBA" id="ARBA00048116"/>
    </source>
</evidence>
<evidence type="ECO:0000256" key="5">
    <source>
        <dbReference type="ARBA" id="ARBA00022840"/>
    </source>
</evidence>
<keyword evidence="6 9" id="KW-0665">Pyrimidine biosynthesis</keyword>
<evidence type="ECO:0000313" key="11">
    <source>
        <dbReference type="EMBL" id="EGU72134.1"/>
    </source>
</evidence>
<comment type="caution">
    <text evidence="11">The sequence shown here is derived from an EMBL/GenBank/DDBJ whole genome shotgun (WGS) entry which is preliminary data.</text>
</comment>
<keyword evidence="4 9" id="KW-0418">Kinase</keyword>
<dbReference type="EC" id="2.7.4.14" evidence="9"/>
<feature type="region of interest" description="NMPbind" evidence="9">
    <location>
        <begin position="582"/>
        <end position="612"/>
    </location>
</feature>
<feature type="binding site" evidence="9">
    <location>
        <position position="687"/>
    </location>
    <ligand>
        <name>a ribonucleoside 5'-phosphate</name>
        <dbReference type="ChEBI" id="CHEBI:58043"/>
    </ligand>
</feature>
<proteinExistence type="inferred from homology"/>
<dbReference type="NCBIfam" id="TIGR01359">
    <property type="entry name" value="UMP_CMP_kin_fam"/>
    <property type="match status" value="1"/>
</dbReference>
<dbReference type="HAMAP" id="MF_03172">
    <property type="entry name" value="Adenylate_kinase_UMP_CMP_kin"/>
    <property type="match status" value="1"/>
</dbReference>
<dbReference type="PANTHER" id="PTHR23359">
    <property type="entry name" value="NUCLEOTIDE KINASE"/>
    <property type="match status" value="1"/>
</dbReference>
<gene>
    <name evidence="11" type="ORF">FOXB_17378</name>
</gene>
<feature type="binding site" evidence="9">
    <location>
        <begin position="643"/>
        <end position="646"/>
    </location>
    <ligand>
        <name>a ribonucleoside 5'-phosphate</name>
        <dbReference type="ChEBI" id="CHEBI:58043"/>
    </ligand>
</feature>
<feature type="compositionally biased region" description="Polar residues" evidence="10">
    <location>
        <begin position="66"/>
        <end position="75"/>
    </location>
</feature>
<dbReference type="InterPro" id="IPR006266">
    <property type="entry name" value="UMP_CMP_kinase"/>
</dbReference>
<feature type="binding site" evidence="9">
    <location>
        <position position="681"/>
    </location>
    <ligand>
        <name>ATP</name>
        <dbReference type="ChEBI" id="CHEBI:30616"/>
    </ligand>
</feature>
<dbReference type="EMBL" id="AFQF01006928">
    <property type="protein sequence ID" value="EGU72134.1"/>
    <property type="molecule type" value="Genomic_DNA"/>
</dbReference>
<dbReference type="PaxDb" id="5507-FOXG_01676P0"/>
<comment type="similarity">
    <text evidence="9">Belongs to the adenylate kinase family. UMP-CMP kinase subfamily.</text>
</comment>